<accession>A0ABT5FEC6</accession>
<organism evidence="1 2">
    <name type="scientific">Psychrosphaera algicola</name>
    <dbReference type="NCBI Taxonomy" id="3023714"/>
    <lineage>
        <taxon>Bacteria</taxon>
        <taxon>Pseudomonadati</taxon>
        <taxon>Pseudomonadota</taxon>
        <taxon>Gammaproteobacteria</taxon>
        <taxon>Alteromonadales</taxon>
        <taxon>Pseudoalteromonadaceae</taxon>
        <taxon>Psychrosphaera</taxon>
    </lineage>
</organism>
<keyword evidence="2" id="KW-1185">Reference proteome</keyword>
<protein>
    <submittedName>
        <fullName evidence="1">Uncharacterized protein</fullName>
    </submittedName>
</protein>
<dbReference type="RefSeq" id="WP_272181231.1">
    <property type="nucleotide sequence ID" value="NZ_JAQOMS010000002.1"/>
</dbReference>
<reference evidence="1 2" key="1">
    <citation type="submission" date="2023-01" db="EMBL/GenBank/DDBJ databases">
        <title>Psychrosphaera sp. nov., isolated from marine algae.</title>
        <authorList>
            <person name="Bayburt H."/>
            <person name="Choi B.J."/>
            <person name="Kim J.M."/>
            <person name="Choi D.G."/>
            <person name="Jeon C.O."/>
        </authorList>
    </citation>
    <scope>NUCLEOTIDE SEQUENCE [LARGE SCALE GENOMIC DNA]</scope>
    <source>
        <strain evidence="1 2">G1-22</strain>
    </source>
</reference>
<sequence>MFTEQQLSEFIVIAIDNGPRRMNEYSPWKFQYGDDVFEAEGSRP</sequence>
<dbReference type="Proteomes" id="UP001528411">
    <property type="component" value="Unassembled WGS sequence"/>
</dbReference>
<name>A0ABT5FEC6_9GAMM</name>
<comment type="caution">
    <text evidence="1">The sequence shown here is derived from an EMBL/GenBank/DDBJ whole genome shotgun (WGS) entry which is preliminary data.</text>
</comment>
<evidence type="ECO:0000313" key="1">
    <source>
        <dbReference type="EMBL" id="MDC2889900.1"/>
    </source>
</evidence>
<dbReference type="EMBL" id="JAQOMS010000002">
    <property type="protein sequence ID" value="MDC2889900.1"/>
    <property type="molecule type" value="Genomic_DNA"/>
</dbReference>
<proteinExistence type="predicted"/>
<evidence type="ECO:0000313" key="2">
    <source>
        <dbReference type="Proteomes" id="UP001528411"/>
    </source>
</evidence>
<gene>
    <name evidence="1" type="ORF">PN838_15410</name>
</gene>